<dbReference type="SMART" id="SM00387">
    <property type="entry name" value="HATPase_c"/>
    <property type="match status" value="1"/>
</dbReference>
<comment type="subcellular location">
    <subcellularLocation>
        <location evidence="2">Membrane</location>
    </subcellularLocation>
</comment>
<dbReference type="PANTHER" id="PTHR43547">
    <property type="entry name" value="TWO-COMPONENT HISTIDINE KINASE"/>
    <property type="match status" value="1"/>
</dbReference>
<proteinExistence type="predicted"/>
<evidence type="ECO:0000256" key="4">
    <source>
        <dbReference type="ARBA" id="ARBA00022553"/>
    </source>
</evidence>
<keyword evidence="5" id="KW-0808">Transferase</keyword>
<evidence type="ECO:0000256" key="2">
    <source>
        <dbReference type="ARBA" id="ARBA00004370"/>
    </source>
</evidence>
<dbReference type="InterPro" id="IPR004358">
    <property type="entry name" value="Sig_transdc_His_kin-like_C"/>
</dbReference>
<reference evidence="11" key="1">
    <citation type="journal article" date="2014" name="ISME J.">
        <title>Ecophysiology of Thioploca ingrica as revealed by the complete genome sequence supplemented with proteomic evidence.</title>
        <authorList>
            <person name="Kojima H."/>
            <person name="Ogura Y."/>
            <person name="Yamamoto N."/>
            <person name="Togashi T."/>
            <person name="Mori H."/>
            <person name="Watanabe T."/>
            <person name="Nemoto F."/>
            <person name="Kurokawa K."/>
            <person name="Hayashi T."/>
            <person name="Fukui M."/>
        </authorList>
    </citation>
    <scope>NUCLEOTIDE SEQUENCE [LARGE SCALE GENOMIC DNA]</scope>
</reference>
<dbReference type="FunFam" id="3.30.565.10:FF:000006">
    <property type="entry name" value="Sensor histidine kinase WalK"/>
    <property type="match status" value="1"/>
</dbReference>
<dbReference type="EMBL" id="AP014633">
    <property type="protein sequence ID" value="BAP57642.1"/>
    <property type="molecule type" value="Genomic_DNA"/>
</dbReference>
<evidence type="ECO:0000256" key="6">
    <source>
        <dbReference type="ARBA" id="ARBA00022777"/>
    </source>
</evidence>
<dbReference type="KEGG" id="tig:THII_3345"/>
<dbReference type="InterPro" id="IPR036890">
    <property type="entry name" value="HATPase_C_sf"/>
</dbReference>
<dbReference type="InterPro" id="IPR003594">
    <property type="entry name" value="HATPase_dom"/>
</dbReference>
<evidence type="ECO:0000256" key="8">
    <source>
        <dbReference type="SAM" id="Phobius"/>
    </source>
</evidence>
<dbReference type="SUPFAM" id="SSF47384">
    <property type="entry name" value="Homodimeric domain of signal transducing histidine kinase"/>
    <property type="match status" value="1"/>
</dbReference>
<keyword evidence="6" id="KW-0418">Kinase</keyword>
<dbReference type="OrthoDB" id="5496380at2"/>
<comment type="catalytic activity">
    <reaction evidence="1">
        <text>ATP + protein L-histidine = ADP + protein N-phospho-L-histidine.</text>
        <dbReference type="EC" id="2.7.13.3"/>
    </reaction>
</comment>
<dbReference type="PROSITE" id="PS50109">
    <property type="entry name" value="HIS_KIN"/>
    <property type="match status" value="1"/>
</dbReference>
<gene>
    <name evidence="11" type="ORF">THII_3345</name>
</gene>
<dbReference type="GO" id="GO:0000155">
    <property type="term" value="F:phosphorelay sensor kinase activity"/>
    <property type="evidence" value="ECO:0007669"/>
    <property type="project" value="InterPro"/>
</dbReference>
<keyword evidence="12" id="KW-1185">Reference proteome</keyword>
<dbReference type="InterPro" id="IPR003660">
    <property type="entry name" value="HAMP_dom"/>
</dbReference>
<dbReference type="Gene3D" id="3.30.565.10">
    <property type="entry name" value="Histidine kinase-like ATPase, C-terminal domain"/>
    <property type="match status" value="1"/>
</dbReference>
<dbReference type="SUPFAM" id="SSF55874">
    <property type="entry name" value="ATPase domain of HSP90 chaperone/DNA topoisomerase II/histidine kinase"/>
    <property type="match status" value="1"/>
</dbReference>
<protein>
    <recommendedName>
        <fullName evidence="3">histidine kinase</fullName>
        <ecNumber evidence="3">2.7.13.3</ecNumber>
    </recommendedName>
</protein>
<dbReference type="STRING" id="40754.THII_3345"/>
<keyword evidence="8" id="KW-0472">Membrane</keyword>
<keyword evidence="8" id="KW-1133">Transmembrane helix</keyword>
<evidence type="ECO:0000256" key="7">
    <source>
        <dbReference type="SAM" id="Coils"/>
    </source>
</evidence>
<dbReference type="InterPro" id="IPR033414">
    <property type="entry name" value="Sensor_dom"/>
</dbReference>
<name>A0A090ANF6_9GAMM</name>
<dbReference type="HOGENOM" id="CLU_481392_0_0_6"/>
<evidence type="ECO:0000313" key="11">
    <source>
        <dbReference type="EMBL" id="BAP57642.1"/>
    </source>
</evidence>
<feature type="transmembrane region" description="Helical" evidence="8">
    <location>
        <begin position="25"/>
        <end position="47"/>
    </location>
</feature>
<keyword evidence="8" id="KW-0812">Transmembrane</keyword>
<dbReference type="InterPro" id="IPR003661">
    <property type="entry name" value="HisK_dim/P_dom"/>
</dbReference>
<dbReference type="PANTHER" id="PTHR43547:SF2">
    <property type="entry name" value="HYBRID SIGNAL TRANSDUCTION HISTIDINE KINASE C"/>
    <property type="match status" value="1"/>
</dbReference>
<dbReference type="SMART" id="SM00388">
    <property type="entry name" value="HisKA"/>
    <property type="match status" value="1"/>
</dbReference>
<evidence type="ECO:0000259" key="10">
    <source>
        <dbReference type="PROSITE" id="PS50885"/>
    </source>
</evidence>
<feature type="transmembrane region" description="Helical" evidence="8">
    <location>
        <begin position="178"/>
        <end position="201"/>
    </location>
</feature>
<accession>A0A090ANF6</accession>
<feature type="domain" description="HAMP" evidence="10">
    <location>
        <begin position="202"/>
        <end position="258"/>
    </location>
</feature>
<sequence>MHPTESSLLMDIPLQHSIVTRLLKIVFFFYLLAAVVITLVQMVFLYYDTKNGILSELQFYQESFGDSLAGSLWEFDQKSLETILSGLVKIRHVAGITVRDDTDKVLASVGKTLENDEANQTLNSTSPQTQPRSQHEAHHFIWHTFKLFYHDGNNPEPVGKVTLYSTTELVFKELWLEYVLVIVSAILKTMLLWAFFLWFGYRLLRQPLYRLTRAVQQVDLVNLMPLLAIEEQQTARSELNVLQESFNGMIGKLSDSLSRLETVQQEVLIKQIRLVQEEEAKQAAVRYSKEIEGKNQELNRLNREKNEFLGIVAHDLKNPLSGIKGLAEYIQELVEDLPESDTSAEISSMAEQIRRIADRMFVLIINLLDVNAIESGKFNLNFEEINFEPILQEVVRHYQAAAAAKNLTLSCFIDTASNHFKVWVDKNTLHQILENLVSNAVKYSPLGKAITVKLYTTSEYTVRCDVQDQGPGLSVADQQKLFGKFNRLSAQPTGGEHSNGLGLFIVNKLIGAMNGKVWCESTLGQGATFCVELPLSYRSNPVAVIANLSDLASPCLSLVMEDNPVG</sequence>
<feature type="coiled-coil region" evidence="7">
    <location>
        <begin position="277"/>
        <end position="304"/>
    </location>
</feature>
<dbReference type="InterPro" id="IPR005467">
    <property type="entry name" value="His_kinase_dom"/>
</dbReference>
<dbReference type="GO" id="GO:0005886">
    <property type="term" value="C:plasma membrane"/>
    <property type="evidence" value="ECO:0007669"/>
    <property type="project" value="UniProtKB-ARBA"/>
</dbReference>
<dbReference type="Gene3D" id="1.10.287.130">
    <property type="match status" value="1"/>
</dbReference>
<evidence type="ECO:0000259" key="9">
    <source>
        <dbReference type="PROSITE" id="PS50109"/>
    </source>
</evidence>
<dbReference type="Pfam" id="PF00512">
    <property type="entry name" value="HisKA"/>
    <property type="match status" value="1"/>
</dbReference>
<dbReference type="InterPro" id="IPR036097">
    <property type="entry name" value="HisK_dim/P_sf"/>
</dbReference>
<dbReference type="CDD" id="cd00082">
    <property type="entry name" value="HisKA"/>
    <property type="match status" value="1"/>
</dbReference>
<evidence type="ECO:0000256" key="3">
    <source>
        <dbReference type="ARBA" id="ARBA00012438"/>
    </source>
</evidence>
<dbReference type="PRINTS" id="PR00344">
    <property type="entry name" value="BCTRLSENSOR"/>
</dbReference>
<keyword evidence="4" id="KW-0597">Phosphoprotein</keyword>
<evidence type="ECO:0000256" key="1">
    <source>
        <dbReference type="ARBA" id="ARBA00000085"/>
    </source>
</evidence>
<dbReference type="Proteomes" id="UP000031623">
    <property type="component" value="Chromosome"/>
</dbReference>
<dbReference type="EC" id="2.7.13.3" evidence="3"/>
<dbReference type="PROSITE" id="PS50885">
    <property type="entry name" value="HAMP"/>
    <property type="match status" value="1"/>
</dbReference>
<keyword evidence="7" id="KW-0175">Coiled coil</keyword>
<evidence type="ECO:0000313" key="12">
    <source>
        <dbReference type="Proteomes" id="UP000031623"/>
    </source>
</evidence>
<organism evidence="11 12">
    <name type="scientific">Thioploca ingrica</name>
    <dbReference type="NCBI Taxonomy" id="40754"/>
    <lineage>
        <taxon>Bacteria</taxon>
        <taxon>Pseudomonadati</taxon>
        <taxon>Pseudomonadota</taxon>
        <taxon>Gammaproteobacteria</taxon>
        <taxon>Thiotrichales</taxon>
        <taxon>Thiotrichaceae</taxon>
        <taxon>Thioploca</taxon>
    </lineage>
</organism>
<feature type="domain" description="Histidine kinase" evidence="9">
    <location>
        <begin position="311"/>
        <end position="537"/>
    </location>
</feature>
<evidence type="ECO:0000256" key="5">
    <source>
        <dbReference type="ARBA" id="ARBA00022679"/>
    </source>
</evidence>
<dbReference type="Pfam" id="PF02518">
    <property type="entry name" value="HATPase_c"/>
    <property type="match status" value="1"/>
</dbReference>
<dbReference type="Pfam" id="PF17149">
    <property type="entry name" value="CHASE5"/>
    <property type="match status" value="1"/>
</dbReference>
<dbReference type="AlphaFoldDB" id="A0A090ANF6"/>